<proteinExistence type="predicted"/>
<evidence type="ECO:0000313" key="2">
    <source>
        <dbReference type="EMBL" id="KAF8748828.1"/>
    </source>
</evidence>
<dbReference type="Proteomes" id="UP000614334">
    <property type="component" value="Unassembled WGS sequence"/>
</dbReference>
<organism evidence="2 3">
    <name type="scientific">Rhizoctonia solani</name>
    <dbReference type="NCBI Taxonomy" id="456999"/>
    <lineage>
        <taxon>Eukaryota</taxon>
        <taxon>Fungi</taxon>
        <taxon>Dikarya</taxon>
        <taxon>Basidiomycota</taxon>
        <taxon>Agaricomycotina</taxon>
        <taxon>Agaricomycetes</taxon>
        <taxon>Cantharellales</taxon>
        <taxon>Ceratobasidiaceae</taxon>
        <taxon>Rhizoctonia</taxon>
    </lineage>
</organism>
<accession>A0A8H7I377</accession>
<sequence length="115" mass="12170">MLSRMGLKPPAPGAQNPEGPQPKAVEETPRPIPKDEPTGTTSRTPFWAEASRAIPGLASLPQEELRPASPVSPSISASPIPNWSTCPPPPAPIAAYPALVKVDHPDAIQARWELS</sequence>
<comment type="caution">
    <text evidence="2">The sequence shown here is derived from an EMBL/GenBank/DDBJ whole genome shotgun (WGS) entry which is preliminary data.</text>
</comment>
<dbReference type="EMBL" id="JACYCF010000033">
    <property type="protein sequence ID" value="KAF8748828.1"/>
    <property type="molecule type" value="Genomic_DNA"/>
</dbReference>
<evidence type="ECO:0000313" key="3">
    <source>
        <dbReference type="Proteomes" id="UP000614334"/>
    </source>
</evidence>
<reference evidence="2" key="1">
    <citation type="submission" date="2020-09" db="EMBL/GenBank/DDBJ databases">
        <title>Comparative genome analyses of four rice-infecting Rhizoctonia solani isolates reveal extensive enrichment of homogalacturonan modification genes.</title>
        <authorList>
            <person name="Lee D.-Y."/>
            <person name="Jeon J."/>
            <person name="Kim K.-T."/>
            <person name="Cheong K."/>
            <person name="Song H."/>
            <person name="Choi G."/>
            <person name="Ko J."/>
            <person name="Opiyo S.O."/>
            <person name="Zuo S."/>
            <person name="Madhav S."/>
            <person name="Lee Y.-H."/>
            <person name="Wang G.-L."/>
        </authorList>
    </citation>
    <scope>NUCLEOTIDE SEQUENCE</scope>
    <source>
        <strain evidence="2">AG1-IA B2</strain>
    </source>
</reference>
<protein>
    <submittedName>
        <fullName evidence="2">Uncharacterized protein</fullName>
    </submittedName>
</protein>
<evidence type="ECO:0000256" key="1">
    <source>
        <dbReference type="SAM" id="MobiDB-lite"/>
    </source>
</evidence>
<feature type="compositionally biased region" description="Basic and acidic residues" evidence="1">
    <location>
        <begin position="24"/>
        <end position="37"/>
    </location>
</feature>
<feature type="compositionally biased region" description="Low complexity" evidence="1">
    <location>
        <begin position="67"/>
        <end position="78"/>
    </location>
</feature>
<name>A0A8H7I377_9AGAM</name>
<dbReference type="AlphaFoldDB" id="A0A8H7I377"/>
<gene>
    <name evidence="2" type="ORF">RHS01_10502</name>
</gene>
<feature type="region of interest" description="Disordered" evidence="1">
    <location>
        <begin position="1"/>
        <end position="78"/>
    </location>
</feature>